<dbReference type="Proteomes" id="UP001472677">
    <property type="component" value="Unassembled WGS sequence"/>
</dbReference>
<name>A0ABR2BUV0_9ROSI</name>
<organism evidence="2 3">
    <name type="scientific">Hibiscus sabdariffa</name>
    <name type="common">roselle</name>
    <dbReference type="NCBI Taxonomy" id="183260"/>
    <lineage>
        <taxon>Eukaryota</taxon>
        <taxon>Viridiplantae</taxon>
        <taxon>Streptophyta</taxon>
        <taxon>Embryophyta</taxon>
        <taxon>Tracheophyta</taxon>
        <taxon>Spermatophyta</taxon>
        <taxon>Magnoliopsida</taxon>
        <taxon>eudicotyledons</taxon>
        <taxon>Gunneridae</taxon>
        <taxon>Pentapetalae</taxon>
        <taxon>rosids</taxon>
        <taxon>malvids</taxon>
        <taxon>Malvales</taxon>
        <taxon>Malvaceae</taxon>
        <taxon>Malvoideae</taxon>
        <taxon>Hibiscus</taxon>
    </lineage>
</organism>
<feature type="region of interest" description="Disordered" evidence="1">
    <location>
        <begin position="1"/>
        <end position="28"/>
    </location>
</feature>
<dbReference type="EMBL" id="JBBPBM010000080">
    <property type="protein sequence ID" value="KAK8510919.1"/>
    <property type="molecule type" value="Genomic_DNA"/>
</dbReference>
<comment type="caution">
    <text evidence="2">The sequence shown here is derived from an EMBL/GenBank/DDBJ whole genome shotgun (WGS) entry which is preliminary data.</text>
</comment>
<sequence>MSKVNPRVSNPGFPPLPASTGLSGRPPDANKSVVFMELDWSGVQSASDGSADKSFDVAKDIVMGGDESDGGGLHGDDTVWMGVDQSGVVGGRRVSFKDMVLGNNGISQSALMVPDLDVDVQDEDVSIVISDVQNHKPRRSPTLRSDRGTIAGQNNSVVGVGRFAALDSSAALDELHNSVVLGDRGKAVLNSQLDSSVSKAKNGNEGMSSRSHKYTGSNLKAGKSKAVAVQISLDSRKHIAVKVIEKPLTAFDGRGFICKEGGRSLSGPARVQRFSNVKGDARQNPYVQRRKSIDNAENNDPNILHLGDWIHETYSKLALEASSSGIAEGVVAKVGEERDGGLPLCDDGDDTVIANVG</sequence>
<evidence type="ECO:0000256" key="1">
    <source>
        <dbReference type="SAM" id="MobiDB-lite"/>
    </source>
</evidence>
<evidence type="ECO:0000313" key="2">
    <source>
        <dbReference type="EMBL" id="KAK8510919.1"/>
    </source>
</evidence>
<accession>A0ABR2BUV0</accession>
<gene>
    <name evidence="2" type="ORF">V6N12_036832</name>
</gene>
<proteinExistence type="predicted"/>
<keyword evidence="3" id="KW-1185">Reference proteome</keyword>
<reference evidence="2 3" key="1">
    <citation type="journal article" date="2024" name="G3 (Bethesda)">
        <title>Genome assembly of Hibiscus sabdariffa L. provides insights into metabolisms of medicinal natural products.</title>
        <authorList>
            <person name="Kim T."/>
        </authorList>
    </citation>
    <scope>NUCLEOTIDE SEQUENCE [LARGE SCALE GENOMIC DNA]</scope>
    <source>
        <strain evidence="2">TK-2024</strain>
        <tissue evidence="2">Old leaves</tissue>
    </source>
</reference>
<protein>
    <submittedName>
        <fullName evidence="2">Uncharacterized protein</fullName>
    </submittedName>
</protein>
<feature type="region of interest" description="Disordered" evidence="1">
    <location>
        <begin position="196"/>
        <end position="217"/>
    </location>
</feature>
<evidence type="ECO:0000313" key="3">
    <source>
        <dbReference type="Proteomes" id="UP001472677"/>
    </source>
</evidence>